<name>A0A511B494_9PROT</name>
<evidence type="ECO:0000313" key="2">
    <source>
        <dbReference type="Proteomes" id="UP000321079"/>
    </source>
</evidence>
<gene>
    <name evidence="1" type="ORF">GKA01_04530</name>
</gene>
<dbReference type="RefSeq" id="WP_146858808.1">
    <property type="nucleotide sequence ID" value="NZ_BARK01000001.1"/>
</dbReference>
<dbReference type="AlphaFoldDB" id="A0A511B494"/>
<comment type="caution">
    <text evidence="1">The sequence shown here is derived from an EMBL/GenBank/DDBJ whole genome shotgun (WGS) entry which is preliminary data.</text>
</comment>
<proteinExistence type="predicted"/>
<sequence>MRDRLHQRGRVLSPVVDRFSRLGPAVAALLCLLSATGAGLADDVTRTKDLCPIRRTMVRIEPKSLDQAVAELARRTQCPVLVDAALLQGARSVFVEGTYTAGEALIQLMGNRELDVIETVQGLTVMPLTYHAAHRMDDPSRM</sequence>
<dbReference type="Proteomes" id="UP000321079">
    <property type="component" value="Unassembled WGS sequence"/>
</dbReference>
<keyword evidence="2" id="KW-1185">Reference proteome</keyword>
<dbReference type="OrthoDB" id="9760333at2"/>
<dbReference type="EMBL" id="BJVA01000002">
    <property type="protein sequence ID" value="GEK95256.1"/>
    <property type="molecule type" value="Genomic_DNA"/>
</dbReference>
<organism evidence="1 2">
    <name type="scientific">Gluconobacter kanchanaburiensis NBRC 103587</name>
    <dbReference type="NCBI Taxonomy" id="1307948"/>
    <lineage>
        <taxon>Bacteria</taxon>
        <taxon>Pseudomonadati</taxon>
        <taxon>Pseudomonadota</taxon>
        <taxon>Alphaproteobacteria</taxon>
        <taxon>Acetobacterales</taxon>
        <taxon>Acetobacteraceae</taxon>
        <taxon>Gluconobacter</taxon>
    </lineage>
</organism>
<protein>
    <recommendedName>
        <fullName evidence="3">Secretin/TonB short N-terminal domain-containing protein</fullName>
    </recommendedName>
</protein>
<evidence type="ECO:0008006" key="3">
    <source>
        <dbReference type="Google" id="ProtNLM"/>
    </source>
</evidence>
<evidence type="ECO:0000313" key="1">
    <source>
        <dbReference type="EMBL" id="GEK95256.1"/>
    </source>
</evidence>
<accession>A0A511B494</accession>
<reference evidence="1 2" key="1">
    <citation type="submission" date="2019-07" db="EMBL/GenBank/DDBJ databases">
        <title>Whole genome shotgun sequence of Gluconobacter kanchanaburiensis NBRC 103587.</title>
        <authorList>
            <person name="Hosoyama A."/>
            <person name="Uohara A."/>
            <person name="Ohji S."/>
            <person name="Ichikawa N."/>
        </authorList>
    </citation>
    <scope>NUCLEOTIDE SEQUENCE [LARGE SCALE GENOMIC DNA]</scope>
    <source>
        <strain evidence="1 2">NBRC 103587</strain>
    </source>
</reference>
<dbReference type="Gene3D" id="3.55.50.30">
    <property type="match status" value="1"/>
</dbReference>